<keyword evidence="8" id="KW-1185">Reference proteome</keyword>
<keyword evidence="2" id="KW-0433">Leucine-rich repeat</keyword>
<keyword evidence="3" id="KW-0547">Nucleotide-binding</keyword>
<accession>A0ABD2Z8D6</accession>
<gene>
    <name evidence="7" type="ORF">ACH5RR_026725</name>
</gene>
<dbReference type="InterPro" id="IPR042197">
    <property type="entry name" value="Apaf_helical"/>
</dbReference>
<comment type="caution">
    <text evidence="7">The sequence shown here is derived from an EMBL/GenBank/DDBJ whole genome shotgun (WGS) entry which is preliminary data.</text>
</comment>
<proteinExistence type="inferred from homology"/>
<keyword evidence="5" id="KW-0067">ATP-binding</keyword>
<keyword evidence="4" id="KW-0611">Plant defense</keyword>
<dbReference type="AlphaFoldDB" id="A0ABD2Z8D6"/>
<dbReference type="SUPFAM" id="SSF52540">
    <property type="entry name" value="P-loop containing nucleoside triphosphate hydrolases"/>
    <property type="match status" value="1"/>
</dbReference>
<reference evidence="7 8" key="1">
    <citation type="submission" date="2024-11" db="EMBL/GenBank/DDBJ databases">
        <title>A near-complete genome assembly of Cinchona calisaya.</title>
        <authorList>
            <person name="Lian D.C."/>
            <person name="Zhao X.W."/>
            <person name="Wei L."/>
        </authorList>
    </citation>
    <scope>NUCLEOTIDE SEQUENCE [LARGE SCALE GENOMIC DNA]</scope>
    <source>
        <tissue evidence="7">Nenye</tissue>
    </source>
</reference>
<name>A0ABD2Z8D6_9GENT</name>
<dbReference type="Pfam" id="PF00931">
    <property type="entry name" value="NB-ARC"/>
    <property type="match status" value="1"/>
</dbReference>
<evidence type="ECO:0000259" key="6">
    <source>
        <dbReference type="Pfam" id="PF00931"/>
    </source>
</evidence>
<dbReference type="GO" id="GO:0005524">
    <property type="term" value="F:ATP binding"/>
    <property type="evidence" value="ECO:0007669"/>
    <property type="project" value="UniProtKB-KW"/>
</dbReference>
<dbReference type="GO" id="GO:0006952">
    <property type="term" value="P:defense response"/>
    <property type="evidence" value="ECO:0007669"/>
    <property type="project" value="UniProtKB-KW"/>
</dbReference>
<organism evidence="7 8">
    <name type="scientific">Cinchona calisaya</name>
    <dbReference type="NCBI Taxonomy" id="153742"/>
    <lineage>
        <taxon>Eukaryota</taxon>
        <taxon>Viridiplantae</taxon>
        <taxon>Streptophyta</taxon>
        <taxon>Embryophyta</taxon>
        <taxon>Tracheophyta</taxon>
        <taxon>Spermatophyta</taxon>
        <taxon>Magnoliopsida</taxon>
        <taxon>eudicotyledons</taxon>
        <taxon>Gunneridae</taxon>
        <taxon>Pentapetalae</taxon>
        <taxon>asterids</taxon>
        <taxon>lamiids</taxon>
        <taxon>Gentianales</taxon>
        <taxon>Rubiaceae</taxon>
        <taxon>Cinchonoideae</taxon>
        <taxon>Cinchoneae</taxon>
        <taxon>Cinchona</taxon>
    </lineage>
</organism>
<comment type="similarity">
    <text evidence="1">Belongs to the disease resistance NB-LRR family.</text>
</comment>
<dbReference type="PRINTS" id="PR00364">
    <property type="entry name" value="DISEASERSIST"/>
</dbReference>
<dbReference type="InterPro" id="IPR027417">
    <property type="entry name" value="P-loop_NTPase"/>
</dbReference>
<dbReference type="FunFam" id="3.40.50.300:FF:001091">
    <property type="entry name" value="Probable disease resistance protein At1g61300"/>
    <property type="match status" value="1"/>
</dbReference>
<sequence>MFWKISDLGNTQMEFLFTRFIGAAYLAKYVIDSFLAKQDSLWFQKLGLYVVTTDIRNMQKEINSLLESTCPTNVHNAAVASSLASTHGNDPPNIKVVKMQNKVEEANKLVGLKDETMKIIAQLTGGSRQLNVLSIVGMPGLGKTTLANSVYKHPSVSVNFHVRAWCYLSQVHEKETVLFTILGQILQETYQSYEIRREDIVQKLYQSLKGRRYLIVLDDVWDIEAWHGLKEIFPDDENGSRILFTTQSLSVALKAKSLPFALRLLSTEERYELLSTKLFNGDTCPKELSVISRFIASSCKGLPLAVVVIA</sequence>
<evidence type="ECO:0000313" key="8">
    <source>
        <dbReference type="Proteomes" id="UP001630127"/>
    </source>
</evidence>
<dbReference type="PANTHER" id="PTHR36766">
    <property type="entry name" value="PLANT BROAD-SPECTRUM MILDEW RESISTANCE PROTEIN RPW8"/>
    <property type="match status" value="1"/>
</dbReference>
<dbReference type="PANTHER" id="PTHR36766:SF44">
    <property type="entry name" value="NBS-CODING RESISTANCE GENE ANALOG"/>
    <property type="match status" value="1"/>
</dbReference>
<evidence type="ECO:0000256" key="1">
    <source>
        <dbReference type="ARBA" id="ARBA00008894"/>
    </source>
</evidence>
<evidence type="ECO:0000256" key="3">
    <source>
        <dbReference type="ARBA" id="ARBA00022741"/>
    </source>
</evidence>
<evidence type="ECO:0000256" key="5">
    <source>
        <dbReference type="ARBA" id="ARBA00022840"/>
    </source>
</evidence>
<evidence type="ECO:0000313" key="7">
    <source>
        <dbReference type="EMBL" id="KAL3514008.1"/>
    </source>
</evidence>
<evidence type="ECO:0000256" key="4">
    <source>
        <dbReference type="ARBA" id="ARBA00022821"/>
    </source>
</evidence>
<dbReference type="Gene3D" id="3.40.50.300">
    <property type="entry name" value="P-loop containing nucleotide triphosphate hydrolases"/>
    <property type="match status" value="1"/>
</dbReference>
<evidence type="ECO:0000256" key="2">
    <source>
        <dbReference type="ARBA" id="ARBA00022614"/>
    </source>
</evidence>
<feature type="domain" description="NB-ARC" evidence="6">
    <location>
        <begin position="115"/>
        <end position="282"/>
    </location>
</feature>
<dbReference type="Gene3D" id="1.10.8.430">
    <property type="entry name" value="Helical domain of apoptotic protease-activating factors"/>
    <property type="match status" value="1"/>
</dbReference>
<dbReference type="Proteomes" id="UP001630127">
    <property type="component" value="Unassembled WGS sequence"/>
</dbReference>
<protein>
    <recommendedName>
        <fullName evidence="6">NB-ARC domain-containing protein</fullName>
    </recommendedName>
</protein>
<dbReference type="InterPro" id="IPR002182">
    <property type="entry name" value="NB-ARC"/>
</dbReference>
<dbReference type="EMBL" id="JBJUIK010000011">
    <property type="protein sequence ID" value="KAL3514008.1"/>
    <property type="molecule type" value="Genomic_DNA"/>
</dbReference>